<comment type="caution">
    <text evidence="2">The sequence shown here is derived from an EMBL/GenBank/DDBJ whole genome shotgun (WGS) entry which is preliminary data.</text>
</comment>
<evidence type="ECO:0000313" key="2">
    <source>
        <dbReference type="EMBL" id="KAK1838909.1"/>
    </source>
</evidence>
<sequence length="283" mass="29734">MDANNAASVPLSIQPGTHLHQSTPYGPQRSKRSRSPPVQEEQAKRSKPPPLLDNTSSCQGSICWARARTPANGTTPGFRTPTMDHSSRPASGQQALVCGPMDGMHTNGCRVGIGHCRNLDSAVQATSERIGCWSSSEERFHLAGLPAPPSSPVLPGPVPFVRSTNMLLTAEPIQASSGTPRRRRSESFYTTPPPALGSGLDTSHWGVPVAAGAIARGGTGVNPNGDTVVSSAAERDIAALRARLMSLPLAAACHQLSTDVIGLPSLPIPRLPCTELIPCLREP</sequence>
<accession>A0AAD9A4H9</accession>
<dbReference type="EMBL" id="JAQOWY010000749">
    <property type="protein sequence ID" value="KAK1838909.1"/>
    <property type="molecule type" value="Genomic_DNA"/>
</dbReference>
<gene>
    <name evidence="2" type="ORF">CCHR01_18477</name>
</gene>
<dbReference type="Proteomes" id="UP001243330">
    <property type="component" value="Unassembled WGS sequence"/>
</dbReference>
<proteinExistence type="predicted"/>
<organism evidence="2 3">
    <name type="scientific">Colletotrichum chrysophilum</name>
    <dbReference type="NCBI Taxonomy" id="1836956"/>
    <lineage>
        <taxon>Eukaryota</taxon>
        <taxon>Fungi</taxon>
        <taxon>Dikarya</taxon>
        <taxon>Ascomycota</taxon>
        <taxon>Pezizomycotina</taxon>
        <taxon>Sordariomycetes</taxon>
        <taxon>Hypocreomycetidae</taxon>
        <taxon>Glomerellales</taxon>
        <taxon>Glomerellaceae</taxon>
        <taxon>Colletotrichum</taxon>
        <taxon>Colletotrichum gloeosporioides species complex</taxon>
    </lineage>
</organism>
<evidence type="ECO:0000256" key="1">
    <source>
        <dbReference type="SAM" id="MobiDB-lite"/>
    </source>
</evidence>
<feature type="region of interest" description="Disordered" evidence="1">
    <location>
        <begin position="171"/>
        <end position="202"/>
    </location>
</feature>
<protein>
    <submittedName>
        <fullName evidence="2">Uncharacterized protein</fullName>
    </submittedName>
</protein>
<feature type="region of interest" description="Disordered" evidence="1">
    <location>
        <begin position="1"/>
        <end position="56"/>
    </location>
</feature>
<reference evidence="2" key="1">
    <citation type="submission" date="2023-01" db="EMBL/GenBank/DDBJ databases">
        <title>Colletotrichum chrysophilum M932 genome sequence.</title>
        <authorList>
            <person name="Baroncelli R."/>
        </authorList>
    </citation>
    <scope>NUCLEOTIDE SEQUENCE</scope>
    <source>
        <strain evidence="2">M932</strain>
    </source>
</reference>
<evidence type="ECO:0000313" key="3">
    <source>
        <dbReference type="Proteomes" id="UP001243330"/>
    </source>
</evidence>
<dbReference type="AlphaFoldDB" id="A0AAD9A4H9"/>
<keyword evidence="3" id="KW-1185">Reference proteome</keyword>
<feature type="region of interest" description="Disordered" evidence="1">
    <location>
        <begin position="69"/>
        <end position="93"/>
    </location>
</feature>
<name>A0AAD9A4H9_9PEZI</name>